<sequence>MDRAALNQSPASPNTPVSANSYQVNVNRTKTRKWVEARVQSYDGDDWGVDDYHDDANDSADESLSHLQQSSMPAHSPETRVYSNPGSAAPVALASARSPSQQYVVGTEPVQPRLDSNSSSPFAPSFSAAANAADNQRDFSPGLGARGLAIIPNSADSEPRGSTAHVDFAASEPGVSAGNPRQEDHAAAAPAAALPPLDRSWKNFEGKSPRGRLEPFPRHRQQAFGDNADRLKDDALQGSTSPGDRRESRRASRSPQLPDMARMSSFGTDLLTAAGFSSPSSPVEASHDGHGTASPTNDDVNASNPQKQSPVPDDSFPSASKTDQLKLTPDSPPSDHDYDIGNHDDHVSKEADQHFESPKLLSNPVAHDDDAKEPLGSIDASSLSSLDSEAKEQLAAANLGHVSDSSQPNHAAVEPLRTLSPAQLAKNASEDVAAHSTADDGNDVKPAANAATDEHFESQPVQRGNTFSTIASSPVKESDVLRDEILRSLSPGGGDRMALPSQDASAVRASSYTLGAYDSYWADTTTETAKAPTELDEAHESGQEEEQEEQGQTNAQASIPDGSEPRRKFSWEADDQKDDSRPGSEIVHVRHSPAHGPPSVSETASSPIRLDTQVNLEGHQGLAESPSLVLNHALTGMEQGDTGNEPAAPAVMANQDRDTALTMAPPQPPLPASLASDGAGAAAVSGSRSLASETTPPQEADSGATAPTPPPDEGHPVAGDWPSTRGSGHQSGLPVMTFREILAVPSSSARVAKFIETRDYFANVQFGLDAWLAALDKQHLDLGVPSAVEYIGPLLSASSHQSLGATPPAIQQSQQQAYPGASNAATSPKGRSRKAGLSISSQSGGGALGHSSNQLGTKSKELMHSAGKMGKGLLSKGKNKLRSSGDKVFH</sequence>
<proteinExistence type="predicted"/>
<gene>
    <name evidence="2" type="ORF">CDD82_5547</name>
</gene>
<feature type="compositionally biased region" description="Basic and acidic residues" evidence="1">
    <location>
        <begin position="476"/>
        <end position="486"/>
    </location>
</feature>
<keyword evidence="3" id="KW-1185">Reference proteome</keyword>
<feature type="region of interest" description="Disordered" evidence="1">
    <location>
        <begin position="1"/>
        <end position="508"/>
    </location>
</feature>
<feature type="compositionally biased region" description="Low complexity" evidence="1">
    <location>
        <begin position="187"/>
        <end position="197"/>
    </location>
</feature>
<dbReference type="Proteomes" id="UP000224854">
    <property type="component" value="Unassembled WGS sequence"/>
</dbReference>
<feature type="region of interest" description="Disordered" evidence="1">
    <location>
        <begin position="801"/>
        <end position="890"/>
    </location>
</feature>
<comment type="caution">
    <text evidence="2">The sequence shown here is derived from an EMBL/GenBank/DDBJ whole genome shotgun (WGS) entry which is preliminary data.</text>
</comment>
<dbReference type="OrthoDB" id="5151921at2759"/>
<name>A0A2C5YUU0_9HYPO</name>
<organism evidence="2 3">
    <name type="scientific">Ophiocordyceps australis</name>
    <dbReference type="NCBI Taxonomy" id="1399860"/>
    <lineage>
        <taxon>Eukaryota</taxon>
        <taxon>Fungi</taxon>
        <taxon>Dikarya</taxon>
        <taxon>Ascomycota</taxon>
        <taxon>Pezizomycotina</taxon>
        <taxon>Sordariomycetes</taxon>
        <taxon>Hypocreomycetidae</taxon>
        <taxon>Hypocreales</taxon>
        <taxon>Ophiocordycipitaceae</taxon>
        <taxon>Ophiocordyceps</taxon>
    </lineage>
</organism>
<feature type="compositionally biased region" description="Polar residues" evidence="1">
    <location>
        <begin position="293"/>
        <end position="309"/>
    </location>
</feature>
<feature type="compositionally biased region" description="Low complexity" evidence="1">
    <location>
        <begin position="867"/>
        <end position="876"/>
    </location>
</feature>
<dbReference type="AlphaFoldDB" id="A0A2C5YUU0"/>
<feature type="compositionally biased region" description="Low complexity" evidence="1">
    <location>
        <begin position="377"/>
        <end position="387"/>
    </location>
</feature>
<feature type="compositionally biased region" description="Polar residues" evidence="1">
    <location>
        <begin position="1"/>
        <end position="28"/>
    </location>
</feature>
<evidence type="ECO:0000313" key="2">
    <source>
        <dbReference type="EMBL" id="PHH73305.1"/>
    </source>
</evidence>
<feature type="compositionally biased region" description="Low complexity" evidence="1">
    <location>
        <begin position="116"/>
        <end position="133"/>
    </location>
</feature>
<evidence type="ECO:0000313" key="3">
    <source>
        <dbReference type="Proteomes" id="UP000224854"/>
    </source>
</evidence>
<evidence type="ECO:0000256" key="1">
    <source>
        <dbReference type="SAM" id="MobiDB-lite"/>
    </source>
</evidence>
<accession>A0A2C5YUU0</accession>
<feature type="compositionally biased region" description="Polar residues" evidence="1">
    <location>
        <begin position="459"/>
        <end position="472"/>
    </location>
</feature>
<feature type="compositionally biased region" description="Basic and acidic residues" evidence="1">
    <location>
        <begin position="199"/>
        <end position="217"/>
    </location>
</feature>
<feature type="region of interest" description="Disordered" evidence="1">
    <location>
        <begin position="660"/>
        <end position="732"/>
    </location>
</feature>
<reference evidence="2 3" key="1">
    <citation type="submission" date="2017-06" db="EMBL/GenBank/DDBJ databases">
        <title>Ant-infecting Ophiocordyceps genomes reveal a high diversity of potential behavioral manipulation genes and a possible major role for enterotoxins.</title>
        <authorList>
            <person name="De Bekker C."/>
            <person name="Evans H.C."/>
            <person name="Brachmann A."/>
            <person name="Hughes D.P."/>
        </authorList>
    </citation>
    <scope>NUCLEOTIDE SEQUENCE [LARGE SCALE GENOMIC DNA]</scope>
    <source>
        <strain evidence="2 3">1348a</strain>
    </source>
</reference>
<feature type="compositionally biased region" description="Low complexity" evidence="1">
    <location>
        <begin position="672"/>
        <end position="692"/>
    </location>
</feature>
<protein>
    <submittedName>
        <fullName evidence="2">Uncharacterized protein</fullName>
    </submittedName>
</protein>
<feature type="compositionally biased region" description="Polar residues" evidence="1">
    <location>
        <begin position="801"/>
        <end position="817"/>
    </location>
</feature>
<dbReference type="EMBL" id="NJEU01000515">
    <property type="protein sequence ID" value="PHH73305.1"/>
    <property type="molecule type" value="Genomic_DNA"/>
</dbReference>
<feature type="compositionally biased region" description="Basic and acidic residues" evidence="1">
    <location>
        <begin position="333"/>
        <end position="357"/>
    </location>
</feature>
<feature type="region of interest" description="Disordered" evidence="1">
    <location>
        <begin position="525"/>
        <end position="617"/>
    </location>
</feature>